<keyword evidence="10" id="KW-0169">Cobalamin biosynthesis</keyword>
<keyword evidence="13" id="KW-0418">Kinase</keyword>
<proteinExistence type="inferred from homology"/>
<evidence type="ECO:0000256" key="13">
    <source>
        <dbReference type="ARBA" id="ARBA00022777"/>
    </source>
</evidence>
<dbReference type="PIRSF" id="PIRSF006135">
    <property type="entry name" value="CobU"/>
    <property type="match status" value="1"/>
</dbReference>
<evidence type="ECO:0000256" key="8">
    <source>
        <dbReference type="ARBA" id="ARBA00012016"/>
    </source>
</evidence>
<comment type="pathway">
    <text evidence="6">Cofactor biosynthesis; adenosylcobalamin biosynthesis; adenosylcobalamin from cob(II)yrinate a,c-diamide: step 5/7.</text>
</comment>
<evidence type="ECO:0000256" key="19">
    <source>
        <dbReference type="PIRSR" id="PIRSR006135-2"/>
    </source>
</evidence>
<keyword evidence="21" id="KW-1185">Reference proteome</keyword>
<evidence type="ECO:0000256" key="16">
    <source>
        <dbReference type="ARBA" id="ARBA00029570"/>
    </source>
</evidence>
<gene>
    <name evidence="20" type="ORF">A6K24_12135</name>
</gene>
<dbReference type="RefSeq" id="WP_185653431.1">
    <property type="nucleotide sequence ID" value="NZ_LWSG01000044.1"/>
</dbReference>
<comment type="catalytic activity">
    <reaction evidence="1">
        <text>adenosylcob(III)inamide + ATP = adenosylcob(III)inamide phosphate + ADP + H(+)</text>
        <dbReference type="Rhea" id="RHEA:15769"/>
        <dbReference type="ChEBI" id="CHEBI:2480"/>
        <dbReference type="ChEBI" id="CHEBI:15378"/>
        <dbReference type="ChEBI" id="CHEBI:30616"/>
        <dbReference type="ChEBI" id="CHEBI:58502"/>
        <dbReference type="ChEBI" id="CHEBI:456216"/>
        <dbReference type="EC" id="2.7.1.156"/>
    </reaction>
</comment>
<evidence type="ECO:0000256" key="14">
    <source>
        <dbReference type="ARBA" id="ARBA00022840"/>
    </source>
</evidence>
<reference evidence="21" key="1">
    <citation type="submission" date="2016-04" db="EMBL/GenBank/DDBJ databases">
        <authorList>
            <person name="Lyu Z."/>
            <person name="Lyu W."/>
        </authorList>
    </citation>
    <scope>NUCLEOTIDE SEQUENCE [LARGE SCALE GENOMIC DNA]</scope>
    <source>
        <strain evidence="21">C44</strain>
    </source>
</reference>
<keyword evidence="12 19" id="KW-0547">Nucleotide-binding</keyword>
<evidence type="ECO:0000256" key="5">
    <source>
        <dbReference type="ARBA" id="ARBA00004692"/>
    </source>
</evidence>
<evidence type="ECO:0000256" key="9">
    <source>
        <dbReference type="ARBA" id="ARBA00012523"/>
    </source>
</evidence>
<keyword evidence="11" id="KW-0808">Transferase</keyword>
<evidence type="ECO:0000313" key="21">
    <source>
        <dbReference type="Proteomes" id="UP000078534"/>
    </source>
</evidence>
<evidence type="ECO:0000256" key="12">
    <source>
        <dbReference type="ARBA" id="ARBA00022741"/>
    </source>
</evidence>
<dbReference type="InterPro" id="IPR027417">
    <property type="entry name" value="P-loop_NTPase"/>
</dbReference>
<dbReference type="Pfam" id="PF02283">
    <property type="entry name" value="CobU"/>
    <property type="match status" value="1"/>
</dbReference>
<evidence type="ECO:0000256" key="6">
    <source>
        <dbReference type="ARBA" id="ARBA00005159"/>
    </source>
</evidence>
<organism evidence="20 21">
    <name type="scientific">Metabacillus litoralis</name>
    <dbReference type="NCBI Taxonomy" id="152268"/>
    <lineage>
        <taxon>Bacteria</taxon>
        <taxon>Bacillati</taxon>
        <taxon>Bacillota</taxon>
        <taxon>Bacilli</taxon>
        <taxon>Bacillales</taxon>
        <taxon>Bacillaceae</taxon>
        <taxon>Metabacillus</taxon>
    </lineage>
</organism>
<dbReference type="GO" id="GO:0008820">
    <property type="term" value="F:cobinamide phosphate guanylyltransferase activity"/>
    <property type="evidence" value="ECO:0007669"/>
    <property type="project" value="UniProtKB-EC"/>
</dbReference>
<dbReference type="CDD" id="cd00544">
    <property type="entry name" value="CobU"/>
    <property type="match status" value="1"/>
</dbReference>
<dbReference type="GO" id="GO:0009236">
    <property type="term" value="P:cobalamin biosynthetic process"/>
    <property type="evidence" value="ECO:0007669"/>
    <property type="project" value="UniProtKB-UniPathway"/>
</dbReference>
<dbReference type="Gene3D" id="3.40.50.300">
    <property type="entry name" value="P-loop containing nucleotide triphosphate hydrolases"/>
    <property type="match status" value="1"/>
</dbReference>
<evidence type="ECO:0000256" key="3">
    <source>
        <dbReference type="ARBA" id="ARBA00001522"/>
    </source>
</evidence>
<comment type="pathway">
    <text evidence="5">Cofactor biosynthesis; adenosylcobalamin biosynthesis; adenosylcobalamin from cob(II)yrinate a,c-diamide: step 6/7.</text>
</comment>
<evidence type="ECO:0000313" key="20">
    <source>
        <dbReference type="EMBL" id="OAS82861.1"/>
    </source>
</evidence>
<comment type="similarity">
    <text evidence="7">Belongs to the CobU/CobP family.</text>
</comment>
<dbReference type="SUPFAM" id="SSF52540">
    <property type="entry name" value="P-loop containing nucleoside triphosphate hydrolases"/>
    <property type="match status" value="1"/>
</dbReference>
<name>A0A179SN05_9BACI</name>
<comment type="catalytic activity">
    <reaction evidence="2">
        <text>adenosylcob(III)inamide phosphate + GTP + H(+) = adenosylcob(III)inamide-GDP + diphosphate</text>
        <dbReference type="Rhea" id="RHEA:22712"/>
        <dbReference type="ChEBI" id="CHEBI:15378"/>
        <dbReference type="ChEBI" id="CHEBI:33019"/>
        <dbReference type="ChEBI" id="CHEBI:37565"/>
        <dbReference type="ChEBI" id="CHEBI:58502"/>
        <dbReference type="ChEBI" id="CHEBI:60487"/>
        <dbReference type="EC" id="2.7.7.62"/>
    </reaction>
</comment>
<dbReference type="GO" id="GO:0005525">
    <property type="term" value="F:GTP binding"/>
    <property type="evidence" value="ECO:0007669"/>
    <property type="project" value="UniProtKB-KW"/>
</dbReference>
<evidence type="ECO:0000256" key="7">
    <source>
        <dbReference type="ARBA" id="ARBA00007490"/>
    </source>
</evidence>
<feature type="binding site" evidence="19">
    <location>
        <begin position="7"/>
        <end position="14"/>
    </location>
    <ligand>
        <name>GTP</name>
        <dbReference type="ChEBI" id="CHEBI:37565"/>
    </ligand>
</feature>
<evidence type="ECO:0000256" key="18">
    <source>
        <dbReference type="PIRSR" id="PIRSR006135-1"/>
    </source>
</evidence>
<dbReference type="AlphaFoldDB" id="A0A179SN05"/>
<dbReference type="EC" id="2.7.1.156" evidence="8"/>
<dbReference type="STRING" id="152268.A6K24_12135"/>
<evidence type="ECO:0000256" key="2">
    <source>
        <dbReference type="ARBA" id="ARBA00000711"/>
    </source>
</evidence>
<accession>A0A179SN05</accession>
<keyword evidence="14" id="KW-0067">ATP-binding</keyword>
<dbReference type="InterPro" id="IPR003203">
    <property type="entry name" value="CobU/CobP"/>
</dbReference>
<dbReference type="EC" id="2.7.7.62" evidence="9"/>
<dbReference type="PANTHER" id="PTHR34848">
    <property type="match status" value="1"/>
</dbReference>
<keyword evidence="15 19" id="KW-0342">GTP-binding</keyword>
<protein>
    <recommendedName>
        <fullName evidence="16">Adenosylcobinamide kinase</fullName>
        <ecNumber evidence="8">2.7.1.156</ecNumber>
        <ecNumber evidence="9">2.7.7.62</ecNumber>
    </recommendedName>
    <alternativeName>
        <fullName evidence="17">Adenosylcobinamide-phosphate guanylyltransferase</fullName>
    </alternativeName>
</protein>
<feature type="binding site" evidence="19">
    <location>
        <begin position="38"/>
        <end position="40"/>
    </location>
    <ligand>
        <name>GTP</name>
        <dbReference type="ChEBI" id="CHEBI:37565"/>
    </ligand>
</feature>
<feature type="binding site" evidence="19">
    <location>
        <position position="66"/>
    </location>
    <ligand>
        <name>GTP</name>
        <dbReference type="ChEBI" id="CHEBI:37565"/>
    </ligand>
</feature>
<feature type="binding site" evidence="19">
    <location>
        <position position="87"/>
    </location>
    <ligand>
        <name>GTP</name>
        <dbReference type="ChEBI" id="CHEBI:37565"/>
    </ligand>
</feature>
<feature type="active site" description="GMP-histidine intermediate" evidence="18">
    <location>
        <position position="54"/>
    </location>
</feature>
<evidence type="ECO:0000256" key="11">
    <source>
        <dbReference type="ARBA" id="ARBA00022679"/>
    </source>
</evidence>
<dbReference type="Proteomes" id="UP000078534">
    <property type="component" value="Unassembled WGS sequence"/>
</dbReference>
<dbReference type="GO" id="GO:0005524">
    <property type="term" value="F:ATP binding"/>
    <property type="evidence" value="ECO:0007669"/>
    <property type="project" value="UniProtKB-KW"/>
</dbReference>
<evidence type="ECO:0000256" key="17">
    <source>
        <dbReference type="ARBA" id="ARBA00030571"/>
    </source>
</evidence>
<evidence type="ECO:0000256" key="10">
    <source>
        <dbReference type="ARBA" id="ARBA00022573"/>
    </source>
</evidence>
<dbReference type="EMBL" id="LWSG01000044">
    <property type="protein sequence ID" value="OAS82861.1"/>
    <property type="molecule type" value="Genomic_DNA"/>
</dbReference>
<evidence type="ECO:0000256" key="4">
    <source>
        <dbReference type="ARBA" id="ARBA00003889"/>
    </source>
</evidence>
<dbReference type="GO" id="GO:0043752">
    <property type="term" value="F:adenosylcobinamide kinase activity"/>
    <property type="evidence" value="ECO:0007669"/>
    <property type="project" value="UniProtKB-EC"/>
</dbReference>
<comment type="function">
    <text evidence="4">Catalyzes ATP-dependent phosphorylation of adenosylcobinamide and addition of GMP to adenosylcobinamide phosphate.</text>
</comment>
<comment type="caution">
    <text evidence="20">The sequence shown here is derived from an EMBL/GenBank/DDBJ whole genome shotgun (WGS) entry which is preliminary data.</text>
</comment>
<evidence type="ECO:0000256" key="1">
    <source>
        <dbReference type="ARBA" id="ARBA00000312"/>
    </source>
</evidence>
<evidence type="ECO:0000256" key="15">
    <source>
        <dbReference type="ARBA" id="ARBA00023134"/>
    </source>
</evidence>
<dbReference type="UniPathway" id="UPA00148">
    <property type="reaction ID" value="UER00236"/>
</dbReference>
<sequence length="177" mass="20348">MLTFISGGARSGKSSFAENYTLELFEKSGRNETLLYIATAERTDREMENRIARHIVERESIWDTIEAPLEVTRVLQTVKEQEVILLDCLTVWINNMLYKGKTDIGMILEEVSKWIKLAEEKQLQLIIVSNDVNEGIQSDNLFIHEYIYKLQKVHSLVTSKAESVYQIVAGIPIKWKG</sequence>
<comment type="catalytic activity">
    <reaction evidence="3">
        <text>adenosylcob(III)inamide + GTP = adenosylcob(III)inamide phosphate + GDP + H(+)</text>
        <dbReference type="Rhea" id="RHEA:15765"/>
        <dbReference type="ChEBI" id="CHEBI:2480"/>
        <dbReference type="ChEBI" id="CHEBI:15378"/>
        <dbReference type="ChEBI" id="CHEBI:37565"/>
        <dbReference type="ChEBI" id="CHEBI:58189"/>
        <dbReference type="ChEBI" id="CHEBI:58502"/>
        <dbReference type="EC" id="2.7.1.156"/>
    </reaction>
</comment>
<dbReference type="PANTHER" id="PTHR34848:SF1">
    <property type="entry name" value="BIFUNCTIONAL ADENOSYLCOBALAMIN BIOSYNTHESIS PROTEIN COBU"/>
    <property type="match status" value="1"/>
</dbReference>